<dbReference type="SUPFAM" id="SSF46689">
    <property type="entry name" value="Homeodomain-like"/>
    <property type="match status" value="2"/>
</dbReference>
<sequence length="340" mass="38752">MVWSLFLNYIISPAGFDSLKTVCDYSKILWKIQEVPRMPKQIITDMTRKEKKEHGDYGFPFLISREHLNGYDGGTFLWHWHPEAEITLITDGEMEYHINDALFSVKKGDVIFCNCGALHSGNRIPGSEADCHYTAVTFDPKLIYGFDASRIHEKYVTDLSDNFSCFGFRIDHQKMSDWEAEFSKLTRSLISTGDKKAPGYELSIVSILSSLWRLFCLHGAVVQNPDKQLNAKNYSRIRSIISFIETNYQEDISLEDIASSVGLSRSECSRTFKAGMNVTLFSFLQEYRIKKSLPYLTDTDSSISEIADLVGIGDSNYFSKVFSRVMGMSPRDYRKKTAGL</sequence>
<dbReference type="Proteomes" id="UP000460257">
    <property type="component" value="Unassembled WGS sequence"/>
</dbReference>
<dbReference type="PANTHER" id="PTHR43280:SF2">
    <property type="entry name" value="HTH-TYPE TRANSCRIPTIONAL REGULATOR EXSA"/>
    <property type="match status" value="1"/>
</dbReference>
<dbReference type="SMART" id="SM00342">
    <property type="entry name" value="HTH_ARAC"/>
    <property type="match status" value="1"/>
</dbReference>
<dbReference type="GO" id="GO:0043565">
    <property type="term" value="F:sequence-specific DNA binding"/>
    <property type="evidence" value="ECO:0007669"/>
    <property type="project" value="InterPro"/>
</dbReference>
<evidence type="ECO:0000259" key="4">
    <source>
        <dbReference type="PROSITE" id="PS01124"/>
    </source>
</evidence>
<proteinExistence type="predicted"/>
<protein>
    <submittedName>
        <fullName evidence="5">AraC family transcriptional regulator</fullName>
    </submittedName>
</protein>
<evidence type="ECO:0000313" key="5">
    <source>
        <dbReference type="EMBL" id="MQN00964.1"/>
    </source>
</evidence>
<dbReference type="AlphaFoldDB" id="A0A6N7IXB2"/>
<dbReference type="GO" id="GO:0003700">
    <property type="term" value="F:DNA-binding transcription factor activity"/>
    <property type="evidence" value="ECO:0007669"/>
    <property type="project" value="InterPro"/>
</dbReference>
<dbReference type="PROSITE" id="PS01124">
    <property type="entry name" value="HTH_ARAC_FAMILY_2"/>
    <property type="match status" value="1"/>
</dbReference>
<keyword evidence="2" id="KW-0238">DNA-binding</keyword>
<dbReference type="PANTHER" id="PTHR43280">
    <property type="entry name" value="ARAC-FAMILY TRANSCRIPTIONAL REGULATOR"/>
    <property type="match status" value="1"/>
</dbReference>
<feature type="domain" description="HTH araC/xylS-type" evidence="4">
    <location>
        <begin position="238"/>
        <end position="336"/>
    </location>
</feature>
<dbReference type="PROSITE" id="PS00041">
    <property type="entry name" value="HTH_ARAC_FAMILY_1"/>
    <property type="match status" value="1"/>
</dbReference>
<name>A0A6N7IXB2_9FIRM</name>
<dbReference type="InterPro" id="IPR020449">
    <property type="entry name" value="Tscrpt_reg_AraC-type_HTH"/>
</dbReference>
<comment type="caution">
    <text evidence="5">The sequence shown here is derived from an EMBL/GenBank/DDBJ whole genome shotgun (WGS) entry which is preliminary data.</text>
</comment>
<dbReference type="InterPro" id="IPR037923">
    <property type="entry name" value="HTH-like"/>
</dbReference>
<keyword evidence="1" id="KW-0805">Transcription regulation</keyword>
<keyword evidence="6" id="KW-1185">Reference proteome</keyword>
<dbReference type="SUPFAM" id="SSF51215">
    <property type="entry name" value="Regulatory protein AraC"/>
    <property type="match status" value="1"/>
</dbReference>
<dbReference type="CDD" id="cd02208">
    <property type="entry name" value="cupin_RmlC-like"/>
    <property type="match status" value="1"/>
</dbReference>
<dbReference type="InterPro" id="IPR018060">
    <property type="entry name" value="HTH_AraC"/>
</dbReference>
<accession>A0A6N7IXB2</accession>
<dbReference type="Gene3D" id="2.60.120.10">
    <property type="entry name" value="Jelly Rolls"/>
    <property type="match status" value="1"/>
</dbReference>
<keyword evidence="3" id="KW-0804">Transcription</keyword>
<dbReference type="InterPro" id="IPR003313">
    <property type="entry name" value="AraC-bd"/>
</dbReference>
<evidence type="ECO:0000256" key="1">
    <source>
        <dbReference type="ARBA" id="ARBA00023015"/>
    </source>
</evidence>
<dbReference type="Pfam" id="PF02311">
    <property type="entry name" value="AraC_binding"/>
    <property type="match status" value="1"/>
</dbReference>
<dbReference type="InterPro" id="IPR009057">
    <property type="entry name" value="Homeodomain-like_sf"/>
</dbReference>
<dbReference type="Gene3D" id="1.10.10.60">
    <property type="entry name" value="Homeodomain-like"/>
    <property type="match status" value="2"/>
</dbReference>
<evidence type="ECO:0000256" key="2">
    <source>
        <dbReference type="ARBA" id="ARBA00023125"/>
    </source>
</evidence>
<dbReference type="EMBL" id="VOGC01000002">
    <property type="protein sequence ID" value="MQN00964.1"/>
    <property type="molecule type" value="Genomic_DNA"/>
</dbReference>
<evidence type="ECO:0000313" key="6">
    <source>
        <dbReference type="Proteomes" id="UP000460257"/>
    </source>
</evidence>
<dbReference type="InterPro" id="IPR018062">
    <property type="entry name" value="HTH_AraC-typ_CS"/>
</dbReference>
<reference evidence="5" key="1">
    <citation type="journal article" date="2020" name="Appl. Environ. Microbiol.">
        <title>Medium-Chain Fatty Acid Synthesis by 'Candidatus Weimeria bifida' gen. nov., sp. nov., and 'Candidatus Pseudoramibacter fermentans' sp. nov.</title>
        <authorList>
            <person name="Scarborough M.J."/>
            <person name="Myers K.S."/>
            <person name="Donohue T.J."/>
            <person name="Noguera D.R."/>
        </authorList>
    </citation>
    <scope>NUCLEOTIDE SEQUENCE</scope>
    <source>
        <strain evidence="5">LCO1.1</strain>
    </source>
</reference>
<dbReference type="InterPro" id="IPR014710">
    <property type="entry name" value="RmlC-like_jellyroll"/>
</dbReference>
<evidence type="ECO:0000256" key="3">
    <source>
        <dbReference type="ARBA" id="ARBA00023163"/>
    </source>
</evidence>
<organism evidence="5 6">
    <name type="scientific">Candidatus Weimeria bifida</name>
    <dbReference type="NCBI Taxonomy" id="2599074"/>
    <lineage>
        <taxon>Bacteria</taxon>
        <taxon>Bacillati</taxon>
        <taxon>Bacillota</taxon>
        <taxon>Clostridia</taxon>
        <taxon>Lachnospirales</taxon>
        <taxon>Lachnospiraceae</taxon>
        <taxon>Candidatus Weimeria</taxon>
    </lineage>
</organism>
<dbReference type="Pfam" id="PF12833">
    <property type="entry name" value="HTH_18"/>
    <property type="match status" value="1"/>
</dbReference>
<dbReference type="PRINTS" id="PR00032">
    <property type="entry name" value="HTHARAC"/>
</dbReference>
<gene>
    <name evidence="5" type="ORF">FRC54_03080</name>
</gene>